<organism evidence="1 2">
    <name type="scientific">Pluteus cervinus</name>
    <dbReference type="NCBI Taxonomy" id="181527"/>
    <lineage>
        <taxon>Eukaryota</taxon>
        <taxon>Fungi</taxon>
        <taxon>Dikarya</taxon>
        <taxon>Basidiomycota</taxon>
        <taxon>Agaricomycotina</taxon>
        <taxon>Agaricomycetes</taxon>
        <taxon>Agaricomycetidae</taxon>
        <taxon>Agaricales</taxon>
        <taxon>Pluteineae</taxon>
        <taxon>Pluteaceae</taxon>
        <taxon>Pluteus</taxon>
    </lineage>
</organism>
<keyword evidence="2" id="KW-1185">Reference proteome</keyword>
<reference evidence="1 2" key="1">
    <citation type="journal article" date="2019" name="Nat. Ecol. Evol.">
        <title>Megaphylogeny resolves global patterns of mushroom evolution.</title>
        <authorList>
            <person name="Varga T."/>
            <person name="Krizsan K."/>
            <person name="Foldi C."/>
            <person name="Dima B."/>
            <person name="Sanchez-Garcia M."/>
            <person name="Sanchez-Ramirez S."/>
            <person name="Szollosi G.J."/>
            <person name="Szarkandi J.G."/>
            <person name="Papp V."/>
            <person name="Albert L."/>
            <person name="Andreopoulos W."/>
            <person name="Angelini C."/>
            <person name="Antonin V."/>
            <person name="Barry K.W."/>
            <person name="Bougher N.L."/>
            <person name="Buchanan P."/>
            <person name="Buyck B."/>
            <person name="Bense V."/>
            <person name="Catcheside P."/>
            <person name="Chovatia M."/>
            <person name="Cooper J."/>
            <person name="Damon W."/>
            <person name="Desjardin D."/>
            <person name="Finy P."/>
            <person name="Geml J."/>
            <person name="Haridas S."/>
            <person name="Hughes K."/>
            <person name="Justo A."/>
            <person name="Karasinski D."/>
            <person name="Kautmanova I."/>
            <person name="Kiss B."/>
            <person name="Kocsube S."/>
            <person name="Kotiranta H."/>
            <person name="LaButti K.M."/>
            <person name="Lechner B.E."/>
            <person name="Liimatainen K."/>
            <person name="Lipzen A."/>
            <person name="Lukacs Z."/>
            <person name="Mihaltcheva S."/>
            <person name="Morgado L.N."/>
            <person name="Niskanen T."/>
            <person name="Noordeloos M.E."/>
            <person name="Ohm R.A."/>
            <person name="Ortiz-Santana B."/>
            <person name="Ovrebo C."/>
            <person name="Racz N."/>
            <person name="Riley R."/>
            <person name="Savchenko A."/>
            <person name="Shiryaev A."/>
            <person name="Soop K."/>
            <person name="Spirin V."/>
            <person name="Szebenyi C."/>
            <person name="Tomsovsky M."/>
            <person name="Tulloss R.E."/>
            <person name="Uehling J."/>
            <person name="Grigoriev I.V."/>
            <person name="Vagvolgyi C."/>
            <person name="Papp T."/>
            <person name="Martin F.M."/>
            <person name="Miettinen O."/>
            <person name="Hibbett D.S."/>
            <person name="Nagy L.G."/>
        </authorList>
    </citation>
    <scope>NUCLEOTIDE SEQUENCE [LARGE SCALE GENOMIC DNA]</scope>
    <source>
        <strain evidence="1 2">NL-1719</strain>
    </source>
</reference>
<evidence type="ECO:0000313" key="1">
    <source>
        <dbReference type="EMBL" id="TFK58712.1"/>
    </source>
</evidence>
<name>A0ACD2ZZ32_9AGAR</name>
<evidence type="ECO:0000313" key="2">
    <source>
        <dbReference type="Proteomes" id="UP000308600"/>
    </source>
</evidence>
<gene>
    <name evidence="1" type="ORF">BDN72DRAFT_906478</name>
</gene>
<dbReference type="Proteomes" id="UP000308600">
    <property type="component" value="Unassembled WGS sequence"/>
</dbReference>
<dbReference type="EMBL" id="ML209225">
    <property type="protein sequence ID" value="TFK58712.1"/>
    <property type="molecule type" value="Genomic_DNA"/>
</dbReference>
<protein>
    <submittedName>
        <fullName evidence="1">Uncharacterized protein</fullName>
    </submittedName>
</protein>
<accession>A0ACD2ZZ32</accession>
<proteinExistence type="predicted"/>
<sequence length="665" mass="73245">MGPQRKDNTTGSPPPGTGLGVPLARRSRTPYTGPQKNKETTRKPPQLPRRGRVKRAASAPDLAGGTNGGSATDSQIDTIMEVDEPLISSGAESQPYLSIRFEHYQPPPQPLLSAKKISKNPTVVPVSSGQGPGSDLNIGSNVAQPPLTTGFRRAATVAAASTLISHQNHHPNPSSQKGKEREHHPPSSSAAQPIHDPSSVRSEPSTRVSSNHTSFHLTHISNSMKAMAEYNDRQLSRLQLQMKAAENCQALTLTSIQGINLLLQRQNDSQRQILDALCRAAPATTVVQQPANRKSLPASNAAEANTPTRKGPEQPKPKHPLHDQYNRRIQEHIAFLLGCDRKEVANVKRQVSPDTIKAVVSGAAVPPLNNWCLEWDAAPLSPYNRVAIHVAACDFVRRADSNAWKGTLPPYARDLEIVMQSMYNHVSHILRTRKEATGYDAAKKVLESGLSSTPESSTTSPADFFTEHLRKLKKRSRNQRKQTLAMQRKKLVQSVDLLKHHAPMMEELGIDAASSDESDQETSLNRLKNQQQRTKALTAGQLGPDSDANSYTVIQPAWRSFELSHFLWCIDQLRQESHFITDGHTVRNSSGNQPHIRIRSGQIHEKTPPKGLPCNFYDNDWLSRMNPLSQRLALGKVRDVYDLIVPDELLGGRADNDGDSENENA</sequence>